<dbReference type="OrthoDB" id="9761899at2"/>
<dbReference type="AlphaFoldDB" id="E8U592"/>
<dbReference type="eggNOG" id="COG3411">
    <property type="taxonomic scope" value="Bacteria"/>
</dbReference>
<evidence type="ECO:0000313" key="2">
    <source>
        <dbReference type="Proteomes" id="UP000008635"/>
    </source>
</evidence>
<gene>
    <name evidence="1" type="ordered locus">Deima_0572</name>
</gene>
<dbReference type="Pfam" id="PF01257">
    <property type="entry name" value="2Fe-2S_thioredx"/>
    <property type="match status" value="1"/>
</dbReference>
<evidence type="ECO:0000313" key="1">
    <source>
        <dbReference type="EMBL" id="ADV66231.1"/>
    </source>
</evidence>
<sequence length="113" mass="12203">MTAKYFRTNAHLLVCQHTNCASRGSALLHRALWNALERDGLAYYKRGGSVRLTSSGCLGACSHGPVLCVYRDAGGRLEEGWYAAVDFPLALQVARAAHEGAPLPADRKYGPAE</sequence>
<dbReference type="RefSeq" id="WP_013555736.1">
    <property type="nucleotide sequence ID" value="NC_014958.1"/>
</dbReference>
<dbReference type="SUPFAM" id="SSF52833">
    <property type="entry name" value="Thioredoxin-like"/>
    <property type="match status" value="1"/>
</dbReference>
<reference evidence="2" key="2">
    <citation type="submission" date="2011-01" db="EMBL/GenBank/DDBJ databases">
        <title>The complete genome of Deinococcus maricopensis DSM 21211.</title>
        <authorList>
            <consortium name="US DOE Joint Genome Institute (JGI-PGF)"/>
            <person name="Lucas S."/>
            <person name="Copeland A."/>
            <person name="Lapidus A."/>
            <person name="Goodwin L."/>
            <person name="Pitluck S."/>
            <person name="Kyrpides N."/>
            <person name="Mavromatis K."/>
            <person name="Pagani I."/>
            <person name="Ivanova N."/>
            <person name="Ovchinnikova G."/>
            <person name="Zeytun A."/>
            <person name="Detter J.C."/>
            <person name="Han C."/>
            <person name="Land M."/>
            <person name="Hauser L."/>
            <person name="Markowitz V."/>
            <person name="Cheng J.-F."/>
            <person name="Hugenholtz P."/>
            <person name="Woyke T."/>
            <person name="Wu D."/>
            <person name="Pukall R."/>
            <person name="Gehrich-Schroeter G."/>
            <person name="Brambilla E."/>
            <person name="Klenk H.-P."/>
            <person name="Eisen J.A."/>
        </authorList>
    </citation>
    <scope>NUCLEOTIDE SEQUENCE [LARGE SCALE GENOMIC DNA]</scope>
    <source>
        <strain evidence="2">DSM 21211 / LMG 22137 / NRRL B-23946 / LB-34</strain>
    </source>
</reference>
<dbReference type="Gene3D" id="3.40.30.10">
    <property type="entry name" value="Glutaredoxin"/>
    <property type="match status" value="1"/>
</dbReference>
<dbReference type="STRING" id="709986.Deima_0572"/>
<dbReference type="EMBL" id="CP002454">
    <property type="protein sequence ID" value="ADV66231.1"/>
    <property type="molecule type" value="Genomic_DNA"/>
</dbReference>
<evidence type="ECO:0008006" key="3">
    <source>
        <dbReference type="Google" id="ProtNLM"/>
    </source>
</evidence>
<dbReference type="InterPro" id="IPR036249">
    <property type="entry name" value="Thioredoxin-like_sf"/>
</dbReference>
<dbReference type="CDD" id="cd02980">
    <property type="entry name" value="TRX_Fd_family"/>
    <property type="match status" value="1"/>
</dbReference>
<reference evidence="1 2" key="1">
    <citation type="journal article" date="2011" name="Stand. Genomic Sci.">
        <title>Complete genome sequence of Deinococcus maricopensis type strain (LB-34).</title>
        <authorList>
            <person name="Pukall R."/>
            <person name="Zeytun A."/>
            <person name="Lucas S."/>
            <person name="Lapidus A."/>
            <person name="Hammon N."/>
            <person name="Deshpande S."/>
            <person name="Nolan M."/>
            <person name="Cheng J.F."/>
            <person name="Pitluck S."/>
            <person name="Liolios K."/>
            <person name="Pagani I."/>
            <person name="Mikhailova N."/>
            <person name="Ivanova N."/>
            <person name="Mavromatis K."/>
            <person name="Pati A."/>
            <person name="Tapia R."/>
            <person name="Han C."/>
            <person name="Goodwin L."/>
            <person name="Chen A."/>
            <person name="Palaniappan K."/>
            <person name="Land M."/>
            <person name="Hauser L."/>
            <person name="Chang Y.J."/>
            <person name="Jeffries C.D."/>
            <person name="Brambilla E.M."/>
            <person name="Rohde M."/>
            <person name="Goker M."/>
            <person name="Detter J.C."/>
            <person name="Woyke T."/>
            <person name="Bristow J."/>
            <person name="Eisen J.A."/>
            <person name="Markowitz V."/>
            <person name="Hugenholtz P."/>
            <person name="Kyrpides N.C."/>
            <person name="Klenk H.P."/>
        </authorList>
    </citation>
    <scope>NUCLEOTIDE SEQUENCE [LARGE SCALE GENOMIC DNA]</scope>
    <source>
        <strain evidence="2">DSM 21211 / LMG 22137 / NRRL B-23946 / LB-34</strain>
    </source>
</reference>
<dbReference type="HOGENOM" id="CLU_2045815_0_0_0"/>
<name>E8U592_DEIML</name>
<protein>
    <recommendedName>
        <fullName evidence="3">Ferredoxin</fullName>
    </recommendedName>
</protein>
<organism evidence="1 2">
    <name type="scientific">Deinococcus maricopensis (strain DSM 21211 / LMG 22137 / NRRL B-23946 / LB-34)</name>
    <dbReference type="NCBI Taxonomy" id="709986"/>
    <lineage>
        <taxon>Bacteria</taxon>
        <taxon>Thermotogati</taxon>
        <taxon>Deinococcota</taxon>
        <taxon>Deinococci</taxon>
        <taxon>Deinococcales</taxon>
        <taxon>Deinococcaceae</taxon>
        <taxon>Deinococcus</taxon>
    </lineage>
</organism>
<keyword evidence="2" id="KW-1185">Reference proteome</keyword>
<dbReference type="Proteomes" id="UP000008635">
    <property type="component" value="Chromosome"/>
</dbReference>
<dbReference type="KEGG" id="dmr:Deima_0572"/>
<proteinExistence type="predicted"/>
<accession>E8U592</accession>